<dbReference type="Proteomes" id="UP000242243">
    <property type="component" value="Unassembled WGS sequence"/>
</dbReference>
<keyword evidence="1" id="KW-0812">Transmembrane</keyword>
<evidence type="ECO:0000313" key="2">
    <source>
        <dbReference type="EMBL" id="SFO90188.1"/>
    </source>
</evidence>
<name>A0A1I5KZ60_9BACI</name>
<evidence type="ECO:0000313" key="3">
    <source>
        <dbReference type="Proteomes" id="UP000242243"/>
    </source>
</evidence>
<protein>
    <submittedName>
        <fullName evidence="2">Uncharacterized protein</fullName>
    </submittedName>
</protein>
<keyword evidence="1" id="KW-1133">Transmembrane helix</keyword>
<dbReference type="EMBL" id="FOXC01000001">
    <property type="protein sequence ID" value="SFO90188.1"/>
    <property type="molecule type" value="Genomic_DNA"/>
</dbReference>
<dbReference type="AlphaFoldDB" id="A0A1I5KZ60"/>
<reference evidence="2 3" key="1">
    <citation type="submission" date="2016-10" db="EMBL/GenBank/DDBJ databases">
        <authorList>
            <person name="de Groot N.N."/>
        </authorList>
    </citation>
    <scope>NUCLEOTIDE SEQUENCE [LARGE SCALE GENOMIC DNA]</scope>
    <source>
        <strain evidence="2 3">DSM 17073</strain>
    </source>
</reference>
<proteinExistence type="predicted"/>
<feature type="transmembrane region" description="Helical" evidence="1">
    <location>
        <begin position="6"/>
        <end position="24"/>
    </location>
</feature>
<sequence length="36" mass="3980">MFKLISSINGIPTLILIGFVVVVSTKQHVKTMIFTC</sequence>
<evidence type="ECO:0000256" key="1">
    <source>
        <dbReference type="SAM" id="Phobius"/>
    </source>
</evidence>
<dbReference type="STRING" id="306540.SAMN05421839_101109"/>
<keyword evidence="1" id="KW-0472">Membrane</keyword>
<accession>A0A1I5KZ60</accession>
<gene>
    <name evidence="2" type="ORF">SAMN05421839_101109</name>
</gene>
<organism evidence="2 3">
    <name type="scientific">Halolactibacillus halophilus</name>
    <dbReference type="NCBI Taxonomy" id="306540"/>
    <lineage>
        <taxon>Bacteria</taxon>
        <taxon>Bacillati</taxon>
        <taxon>Bacillota</taxon>
        <taxon>Bacilli</taxon>
        <taxon>Bacillales</taxon>
        <taxon>Bacillaceae</taxon>
        <taxon>Halolactibacillus</taxon>
    </lineage>
</organism>